<comment type="caution">
    <text evidence="1">The sequence shown here is derived from an EMBL/GenBank/DDBJ whole genome shotgun (WGS) entry which is preliminary data.</text>
</comment>
<sequence length="519" mass="58881">MDSRELKGPTSSSESHSSDLELDVRQPRLQPGPKFRENDEHSSPSHHNASQPLLRLPNEVLCLILSLIRTESPLRFVDEKDYISWRKRRIRNVVAYQLGWLNVTHVCRRLRHTALGYPALWNRFDIGESKGCMDWLPELLQRSRNVPIDLRLHPIKLNDGVVTTLGQPAISSRIKSLFVNDACDWFPVLRTLLNNPAHRLERLDMILDKSSGVKAVLSEDLFSSHAPCLRSLSLSGFDLPWSALTFHALTNLSIVCAHTEPGETPDIEYIWDPSKAPVGVIHKGLNSSMKSAANTLRLLPLLQTLTLEHALPTEDIDITDLPQISLPHLRELEIVQHTAKSCFLFLDLLDVQQLRHFKISSTVSVEPRGEALWRYYRSLARFTSDFARCFPSLITELTTRFTKSAVTIDASTASQNTSRFDSEIIFIISLHYAEDPSTLQAFRHRHACLEPILDALPLDKLKKLQHIDLGLSTPSSAPRSCLSFPQEIEDKNGYQTLGSRPRRSGILCRRRQKTNDRIV</sequence>
<organism evidence="1 2">
    <name type="scientific">Irpex rosettiformis</name>
    <dbReference type="NCBI Taxonomy" id="378272"/>
    <lineage>
        <taxon>Eukaryota</taxon>
        <taxon>Fungi</taxon>
        <taxon>Dikarya</taxon>
        <taxon>Basidiomycota</taxon>
        <taxon>Agaricomycotina</taxon>
        <taxon>Agaricomycetes</taxon>
        <taxon>Polyporales</taxon>
        <taxon>Irpicaceae</taxon>
        <taxon>Irpex</taxon>
    </lineage>
</organism>
<protein>
    <submittedName>
        <fullName evidence="1">Uncharacterized protein</fullName>
    </submittedName>
</protein>
<dbReference type="Proteomes" id="UP001055072">
    <property type="component" value="Unassembled WGS sequence"/>
</dbReference>
<reference evidence="1" key="1">
    <citation type="journal article" date="2021" name="Environ. Microbiol.">
        <title>Gene family expansions and transcriptome signatures uncover fungal adaptations to wood decay.</title>
        <authorList>
            <person name="Hage H."/>
            <person name="Miyauchi S."/>
            <person name="Viragh M."/>
            <person name="Drula E."/>
            <person name="Min B."/>
            <person name="Chaduli D."/>
            <person name="Navarro D."/>
            <person name="Favel A."/>
            <person name="Norest M."/>
            <person name="Lesage-Meessen L."/>
            <person name="Balint B."/>
            <person name="Merenyi Z."/>
            <person name="de Eugenio L."/>
            <person name="Morin E."/>
            <person name="Martinez A.T."/>
            <person name="Baldrian P."/>
            <person name="Stursova M."/>
            <person name="Martinez M.J."/>
            <person name="Novotny C."/>
            <person name="Magnuson J.K."/>
            <person name="Spatafora J.W."/>
            <person name="Maurice S."/>
            <person name="Pangilinan J."/>
            <person name="Andreopoulos W."/>
            <person name="LaButti K."/>
            <person name="Hundley H."/>
            <person name="Na H."/>
            <person name="Kuo A."/>
            <person name="Barry K."/>
            <person name="Lipzen A."/>
            <person name="Henrissat B."/>
            <person name="Riley R."/>
            <person name="Ahrendt S."/>
            <person name="Nagy L.G."/>
            <person name="Grigoriev I.V."/>
            <person name="Martin F."/>
            <person name="Rosso M.N."/>
        </authorList>
    </citation>
    <scope>NUCLEOTIDE SEQUENCE</scope>
    <source>
        <strain evidence="1">CBS 384.51</strain>
    </source>
</reference>
<proteinExistence type="predicted"/>
<dbReference type="EMBL" id="MU274902">
    <property type="protein sequence ID" value="KAI0093430.1"/>
    <property type="molecule type" value="Genomic_DNA"/>
</dbReference>
<evidence type="ECO:0000313" key="1">
    <source>
        <dbReference type="EMBL" id="KAI0093430.1"/>
    </source>
</evidence>
<evidence type="ECO:0000313" key="2">
    <source>
        <dbReference type="Proteomes" id="UP001055072"/>
    </source>
</evidence>
<gene>
    <name evidence="1" type="ORF">BDY19DRAFT_923653</name>
</gene>
<accession>A0ACB8UIA7</accession>
<name>A0ACB8UIA7_9APHY</name>
<keyword evidence="2" id="KW-1185">Reference proteome</keyword>